<dbReference type="Proteomes" id="UP000663870">
    <property type="component" value="Unassembled WGS sequence"/>
</dbReference>
<evidence type="ECO:0008006" key="4">
    <source>
        <dbReference type="Google" id="ProtNLM"/>
    </source>
</evidence>
<dbReference type="Proteomes" id="UP000663854">
    <property type="component" value="Unassembled WGS sequence"/>
</dbReference>
<sequence>SAEEADLKPNDVIKHVNAHARVGLVHSEIVKLILSESEKLFICSVPRSETQICIGERRRSSSKQKIVTNNKQKKSFYTTQ</sequence>
<gene>
    <name evidence="2" type="ORF">JXQ802_LOCUS53066</name>
    <name evidence="1" type="ORF">PYM288_LOCUS36697</name>
</gene>
<evidence type="ECO:0000313" key="3">
    <source>
        <dbReference type="Proteomes" id="UP000663870"/>
    </source>
</evidence>
<dbReference type="SUPFAM" id="SSF50156">
    <property type="entry name" value="PDZ domain-like"/>
    <property type="match status" value="1"/>
</dbReference>
<accession>A0A816DTG4</accession>
<feature type="non-terminal residue" evidence="2">
    <location>
        <position position="1"/>
    </location>
</feature>
<comment type="caution">
    <text evidence="2">The sequence shown here is derived from an EMBL/GenBank/DDBJ whole genome shotgun (WGS) entry which is preliminary data.</text>
</comment>
<dbReference type="AlphaFoldDB" id="A0A816DTG4"/>
<protein>
    <recommendedName>
        <fullName evidence="4">PDZ domain-containing protein</fullName>
    </recommendedName>
</protein>
<dbReference type="EMBL" id="CAJNOH010007310">
    <property type="protein sequence ID" value="CAF1454737.1"/>
    <property type="molecule type" value="Genomic_DNA"/>
</dbReference>
<keyword evidence="3" id="KW-1185">Reference proteome</keyword>
<name>A0A816DTG4_9BILA</name>
<evidence type="ECO:0000313" key="2">
    <source>
        <dbReference type="EMBL" id="CAF1640119.1"/>
    </source>
</evidence>
<dbReference type="Gene3D" id="2.30.42.10">
    <property type="match status" value="1"/>
</dbReference>
<evidence type="ECO:0000313" key="1">
    <source>
        <dbReference type="EMBL" id="CAF1454737.1"/>
    </source>
</evidence>
<dbReference type="InterPro" id="IPR036034">
    <property type="entry name" value="PDZ_sf"/>
</dbReference>
<dbReference type="EMBL" id="CAJNOL010008958">
    <property type="protein sequence ID" value="CAF1640119.1"/>
    <property type="molecule type" value="Genomic_DNA"/>
</dbReference>
<organism evidence="2 3">
    <name type="scientific">Rotaria sordida</name>
    <dbReference type="NCBI Taxonomy" id="392033"/>
    <lineage>
        <taxon>Eukaryota</taxon>
        <taxon>Metazoa</taxon>
        <taxon>Spiralia</taxon>
        <taxon>Gnathifera</taxon>
        <taxon>Rotifera</taxon>
        <taxon>Eurotatoria</taxon>
        <taxon>Bdelloidea</taxon>
        <taxon>Philodinida</taxon>
        <taxon>Philodinidae</taxon>
        <taxon>Rotaria</taxon>
    </lineage>
</organism>
<reference evidence="2" key="1">
    <citation type="submission" date="2021-02" db="EMBL/GenBank/DDBJ databases">
        <authorList>
            <person name="Nowell W R."/>
        </authorList>
    </citation>
    <scope>NUCLEOTIDE SEQUENCE</scope>
</reference>
<proteinExistence type="predicted"/>